<accession>A0A1H9VUQ7</accession>
<evidence type="ECO:0000256" key="2">
    <source>
        <dbReference type="SAM" id="MobiDB-lite"/>
    </source>
</evidence>
<dbReference type="Gene3D" id="1.20.1260.20">
    <property type="entry name" value="PPE superfamily"/>
    <property type="match status" value="1"/>
</dbReference>
<protein>
    <submittedName>
        <fullName evidence="4">PPE family protein</fullName>
    </submittedName>
</protein>
<dbReference type="RefSeq" id="WP_092781470.1">
    <property type="nucleotide sequence ID" value="NZ_FOGI01000009.1"/>
</dbReference>
<evidence type="ECO:0000313" key="4">
    <source>
        <dbReference type="EMBL" id="SES25496.1"/>
    </source>
</evidence>
<dbReference type="SUPFAM" id="SSF140459">
    <property type="entry name" value="PE/PPE dimer-like"/>
    <property type="match status" value="1"/>
</dbReference>
<gene>
    <name evidence="4" type="ORF">SAMN04487818_109108</name>
</gene>
<dbReference type="InterPro" id="IPR038332">
    <property type="entry name" value="PPE_sf"/>
</dbReference>
<dbReference type="Proteomes" id="UP000199051">
    <property type="component" value="Unassembled WGS sequence"/>
</dbReference>
<reference evidence="5" key="1">
    <citation type="submission" date="2016-10" db="EMBL/GenBank/DDBJ databases">
        <authorList>
            <person name="Varghese N."/>
            <person name="Submissions S."/>
        </authorList>
    </citation>
    <scope>NUCLEOTIDE SEQUENCE [LARGE SCALE GENOMIC DNA]</scope>
    <source>
        <strain evidence="5">DSM 44260</strain>
    </source>
</reference>
<evidence type="ECO:0000256" key="1">
    <source>
        <dbReference type="ARBA" id="ARBA00010652"/>
    </source>
</evidence>
<name>A0A1H9VUQ7_9PSEU</name>
<feature type="domain" description="PPE" evidence="3">
    <location>
        <begin position="53"/>
        <end position="205"/>
    </location>
</feature>
<evidence type="ECO:0000313" key="5">
    <source>
        <dbReference type="Proteomes" id="UP000199051"/>
    </source>
</evidence>
<keyword evidence="5" id="KW-1185">Reference proteome</keyword>
<feature type="region of interest" description="Disordered" evidence="2">
    <location>
        <begin position="322"/>
        <end position="378"/>
    </location>
</feature>
<dbReference type="AlphaFoldDB" id="A0A1H9VUQ7"/>
<dbReference type="EMBL" id="FOGI01000009">
    <property type="protein sequence ID" value="SES25496.1"/>
    <property type="molecule type" value="Genomic_DNA"/>
</dbReference>
<dbReference type="Pfam" id="PF00823">
    <property type="entry name" value="PPE"/>
    <property type="match status" value="1"/>
</dbReference>
<comment type="similarity">
    <text evidence="1">Belongs to the mycobacterial PPE family.</text>
</comment>
<feature type="compositionally biased region" description="Gly residues" evidence="2">
    <location>
        <begin position="334"/>
        <end position="351"/>
    </location>
</feature>
<feature type="compositionally biased region" description="Low complexity" evidence="2">
    <location>
        <begin position="352"/>
        <end position="368"/>
    </location>
</feature>
<sequence>MAGHHAYGDDHGPTAAQLRDKQGRARNRELDDLNEVNWDYYDHASLYNMVMKAQPGRLGERAEQWAALSKRIAGTTGEVQDILQNLLGTWRGPAARNAAESNTRLTQWAGEAAHTTDRIGEGLSNFTDAVVHAQKTMPEPVFYYARQHFDAGYDIKVDRDPSDAILLKALTEDQQPKQAEHDNAKAEAVRVMNTFAAHSQEVRTALPDYTAAAPAPRPGDNQVPKINYTPIPQPTPWPPPTPGPNKPPVPPVPPVPPPNPPESNDPNGPDSGTDVSNYAPPSTTGYGPNASSGYGPGATGYGAGQAGGAYGGGGFGPGFGGARTGSDAVPRGGAFSGTGGLGGGRAGGGLVEGTPGRAGAAGGMYPPMGGAGANGEDDLEHKNRYMEGMDFFDDLPPAYPEVFGA</sequence>
<dbReference type="InterPro" id="IPR000030">
    <property type="entry name" value="PPE_dom"/>
</dbReference>
<proteinExistence type="inferred from homology"/>
<evidence type="ECO:0000259" key="3">
    <source>
        <dbReference type="Pfam" id="PF00823"/>
    </source>
</evidence>
<feature type="region of interest" description="Disordered" evidence="2">
    <location>
        <begin position="1"/>
        <end position="28"/>
    </location>
</feature>
<organism evidence="4 5">
    <name type="scientific">Actinokineospora terrae</name>
    <dbReference type="NCBI Taxonomy" id="155974"/>
    <lineage>
        <taxon>Bacteria</taxon>
        <taxon>Bacillati</taxon>
        <taxon>Actinomycetota</taxon>
        <taxon>Actinomycetes</taxon>
        <taxon>Pseudonocardiales</taxon>
        <taxon>Pseudonocardiaceae</taxon>
        <taxon>Actinokineospora</taxon>
    </lineage>
</organism>
<feature type="region of interest" description="Disordered" evidence="2">
    <location>
        <begin position="210"/>
        <end position="291"/>
    </location>
</feature>
<feature type="compositionally biased region" description="Pro residues" evidence="2">
    <location>
        <begin position="231"/>
        <end position="263"/>
    </location>
</feature>
<feature type="compositionally biased region" description="Polar residues" evidence="2">
    <location>
        <begin position="273"/>
        <end position="291"/>
    </location>
</feature>
<dbReference type="STRING" id="155974.SAMN04487818_109108"/>